<gene>
    <name evidence="1" type="ORF">CPSG_05927</name>
</gene>
<proteinExistence type="predicted"/>
<protein>
    <submittedName>
        <fullName evidence="1">Uncharacterized protein</fullName>
    </submittedName>
</protein>
<evidence type="ECO:0000313" key="1">
    <source>
        <dbReference type="EMBL" id="EFW17484.1"/>
    </source>
</evidence>
<dbReference type="VEuPathDB" id="FungiDB:CPSG_05927"/>
<dbReference type="HOGENOM" id="CLU_2072940_0_0_1"/>
<accession>E9D7X5</accession>
<reference evidence="2" key="1">
    <citation type="journal article" date="2010" name="Genome Res.">
        <title>Population genomic sequencing of Coccidioides fungi reveals recent hybridization and transposon control.</title>
        <authorList>
            <person name="Neafsey D.E."/>
            <person name="Barker B.M."/>
            <person name="Sharpton T.J."/>
            <person name="Stajich J.E."/>
            <person name="Park D.J."/>
            <person name="Whiston E."/>
            <person name="Hung C.-Y."/>
            <person name="McMahan C."/>
            <person name="White J."/>
            <person name="Sykes S."/>
            <person name="Heiman D."/>
            <person name="Young S."/>
            <person name="Zeng Q."/>
            <person name="Abouelleil A."/>
            <person name="Aftuck L."/>
            <person name="Bessette D."/>
            <person name="Brown A."/>
            <person name="FitzGerald M."/>
            <person name="Lui A."/>
            <person name="Macdonald J.P."/>
            <person name="Priest M."/>
            <person name="Orbach M.J."/>
            <person name="Galgiani J.N."/>
            <person name="Kirkland T.N."/>
            <person name="Cole G.T."/>
            <person name="Birren B.W."/>
            <person name="Henn M.R."/>
            <person name="Taylor J.W."/>
            <person name="Rounsley S.D."/>
        </authorList>
    </citation>
    <scope>NUCLEOTIDE SEQUENCE [LARGE SCALE GENOMIC DNA]</scope>
    <source>
        <strain evidence="2">RMSCC 757 / Silveira</strain>
    </source>
</reference>
<name>E9D7X5_COCPS</name>
<evidence type="ECO:0000313" key="2">
    <source>
        <dbReference type="Proteomes" id="UP000002497"/>
    </source>
</evidence>
<sequence length="118" mass="13512">MLVVQMGLECHHTWWNVHYAPLSTHHTRFSARIIRIQLIAVNSGGKNMVPKSVIVRPFPRPLSQRQRRRLGVRRSLRGFLFSWVPPFMGVVRAMFLPALQAKPEGYGRTSTAGTHLQN</sequence>
<keyword evidence="2" id="KW-1185">Reference proteome</keyword>
<dbReference type="EMBL" id="GL636494">
    <property type="protein sequence ID" value="EFW17484.1"/>
    <property type="molecule type" value="Genomic_DNA"/>
</dbReference>
<dbReference type="AlphaFoldDB" id="E9D7X5"/>
<dbReference type="Proteomes" id="UP000002497">
    <property type="component" value="Unassembled WGS sequence"/>
</dbReference>
<reference evidence="2" key="2">
    <citation type="submission" date="2010-03" db="EMBL/GenBank/DDBJ databases">
        <title>The genome sequence of Coccidioides posadasii strain Silveira.</title>
        <authorList>
            <consortium name="The Broad Institute Genome Sequencing Center for Infectious Disease"/>
            <person name="Neafsey D."/>
            <person name="Orbach M."/>
            <person name="Henn M.R."/>
            <person name="Cole G.T."/>
            <person name="Galgiani J."/>
            <person name="Gardner M.J."/>
            <person name="Kirkland T.N."/>
            <person name="Taylor J.W."/>
            <person name="Young S.K."/>
            <person name="Zeng Q."/>
            <person name="Koehrsen M."/>
            <person name="Alvarado L."/>
            <person name="Berlin A."/>
            <person name="Borenstein D."/>
            <person name="Chapman S.B."/>
            <person name="Chen Z."/>
            <person name="Engels R."/>
            <person name="Freedman E."/>
            <person name="Gellesch M."/>
            <person name="Goldberg J."/>
            <person name="Griggs A."/>
            <person name="Gujja S."/>
            <person name="Heilman E."/>
            <person name="Heiman D."/>
            <person name="Howarth C."/>
            <person name="Jen D."/>
            <person name="Larson L."/>
            <person name="Mehta T."/>
            <person name="Neiman D."/>
            <person name="Park D."/>
            <person name="Pearson M."/>
            <person name="Richards J."/>
            <person name="Roberts A."/>
            <person name="Saif S."/>
            <person name="Shea T."/>
            <person name="Shenoy N."/>
            <person name="Sisk P."/>
            <person name="Stolte C."/>
            <person name="Sykes S."/>
            <person name="Walk T."/>
            <person name="White J."/>
            <person name="Yandava C."/>
            <person name="Haas B."/>
            <person name="Nusbaum C."/>
            <person name="Birren B."/>
        </authorList>
    </citation>
    <scope>NUCLEOTIDE SEQUENCE [LARGE SCALE GENOMIC DNA]</scope>
    <source>
        <strain evidence="2">RMSCC 757 / Silveira</strain>
    </source>
</reference>
<organism evidence="2">
    <name type="scientific">Coccidioides posadasii (strain RMSCC 757 / Silveira)</name>
    <name type="common">Valley fever fungus</name>
    <dbReference type="NCBI Taxonomy" id="443226"/>
    <lineage>
        <taxon>Eukaryota</taxon>
        <taxon>Fungi</taxon>
        <taxon>Dikarya</taxon>
        <taxon>Ascomycota</taxon>
        <taxon>Pezizomycotina</taxon>
        <taxon>Eurotiomycetes</taxon>
        <taxon>Eurotiomycetidae</taxon>
        <taxon>Onygenales</taxon>
        <taxon>Onygenaceae</taxon>
        <taxon>Coccidioides</taxon>
    </lineage>
</organism>